<dbReference type="OrthoDB" id="10261055at2759"/>
<dbReference type="Pfam" id="PF01074">
    <property type="entry name" value="Glyco_hydro_38N"/>
    <property type="match status" value="1"/>
</dbReference>
<dbReference type="PANTHER" id="PTHR11607">
    <property type="entry name" value="ALPHA-MANNOSIDASE"/>
    <property type="match status" value="1"/>
</dbReference>
<dbReference type="CDD" id="cd00451">
    <property type="entry name" value="GH38N_AMII_euk"/>
    <property type="match status" value="1"/>
</dbReference>
<feature type="transmembrane region" description="Helical" evidence="10">
    <location>
        <begin position="1028"/>
        <end position="1049"/>
    </location>
</feature>
<dbReference type="GO" id="GO:0030246">
    <property type="term" value="F:carbohydrate binding"/>
    <property type="evidence" value="ECO:0007669"/>
    <property type="project" value="InterPro"/>
</dbReference>
<dbReference type="SUPFAM" id="SSF88713">
    <property type="entry name" value="Glycoside hydrolase/deacetylase"/>
    <property type="match status" value="1"/>
</dbReference>
<evidence type="ECO:0000256" key="3">
    <source>
        <dbReference type="ARBA" id="ARBA00012752"/>
    </source>
</evidence>
<evidence type="ECO:0000259" key="11">
    <source>
        <dbReference type="SMART" id="SM00872"/>
    </source>
</evidence>
<feature type="domain" description="Glycoside hydrolase family 38 central" evidence="11">
    <location>
        <begin position="349"/>
        <end position="430"/>
    </location>
</feature>
<dbReference type="FunFam" id="1.20.1270.50:FF:000001">
    <property type="entry name" value="Alpha-mannosidase"/>
    <property type="match status" value="1"/>
</dbReference>
<accession>A0A8J4PMT3</accession>
<keyword evidence="10" id="KW-0472">Membrane</keyword>
<gene>
    <name evidence="12" type="ORF">CYY_009465</name>
</gene>
<evidence type="ECO:0000256" key="2">
    <source>
        <dbReference type="ARBA" id="ARBA00009792"/>
    </source>
</evidence>
<comment type="catalytic activity">
    <reaction evidence="1">
        <text>Hydrolysis of terminal, non-reducing alpha-D-mannose residues in alpha-D-mannosides.</text>
        <dbReference type="EC" id="3.2.1.24"/>
    </reaction>
</comment>
<evidence type="ECO:0000256" key="6">
    <source>
        <dbReference type="ARBA" id="ARBA00022801"/>
    </source>
</evidence>
<dbReference type="InterPro" id="IPR050843">
    <property type="entry name" value="Glycosyl_Hydrlase_38"/>
</dbReference>
<dbReference type="GO" id="GO:0004559">
    <property type="term" value="F:alpha-mannosidase activity"/>
    <property type="evidence" value="ECO:0007669"/>
    <property type="project" value="UniProtKB-EC"/>
</dbReference>
<dbReference type="Gene3D" id="3.20.110.10">
    <property type="entry name" value="Glycoside hydrolase 38, N terminal domain"/>
    <property type="match status" value="1"/>
</dbReference>
<dbReference type="InterPro" id="IPR000602">
    <property type="entry name" value="Glyco_hydro_38_N"/>
</dbReference>
<keyword evidence="5" id="KW-0732">Signal</keyword>
<comment type="caution">
    <text evidence="12">The sequence shown here is derived from an EMBL/GenBank/DDBJ whole genome shotgun (WGS) entry which is preliminary data.</text>
</comment>
<evidence type="ECO:0000256" key="1">
    <source>
        <dbReference type="ARBA" id="ARBA00000365"/>
    </source>
</evidence>
<proteinExistence type="inferred from homology"/>
<name>A0A8J4PMT3_9MYCE</name>
<dbReference type="GO" id="GO:0046872">
    <property type="term" value="F:metal ion binding"/>
    <property type="evidence" value="ECO:0007669"/>
    <property type="project" value="UniProtKB-KW"/>
</dbReference>
<comment type="cofactor">
    <cofactor evidence="9">
        <name>Zn(2+)</name>
        <dbReference type="ChEBI" id="CHEBI:29105"/>
    </cofactor>
    <text evidence="9">Binds 1 zinc ion per subunit.</text>
</comment>
<comment type="similarity">
    <text evidence="2 9">Belongs to the glycosyl hydrolase 38 family.</text>
</comment>
<keyword evidence="7 9" id="KW-0862">Zinc</keyword>
<dbReference type="SUPFAM" id="SSF88688">
    <property type="entry name" value="Families 57/38 glycoside transferase middle domain"/>
    <property type="match status" value="1"/>
</dbReference>
<dbReference type="SUPFAM" id="SSF74650">
    <property type="entry name" value="Galactose mutarotase-like"/>
    <property type="match status" value="1"/>
</dbReference>
<dbReference type="GO" id="GO:0005764">
    <property type="term" value="C:lysosome"/>
    <property type="evidence" value="ECO:0007669"/>
    <property type="project" value="TreeGrafter"/>
</dbReference>
<dbReference type="InterPro" id="IPR011682">
    <property type="entry name" value="Glyco_hydro_38_C"/>
</dbReference>
<dbReference type="Proteomes" id="UP000695562">
    <property type="component" value="Unassembled WGS sequence"/>
</dbReference>
<evidence type="ECO:0000256" key="8">
    <source>
        <dbReference type="ARBA" id="ARBA00023295"/>
    </source>
</evidence>
<keyword evidence="13" id="KW-1185">Reference proteome</keyword>
<dbReference type="InterPro" id="IPR015341">
    <property type="entry name" value="Glyco_hydro_38_cen"/>
</dbReference>
<keyword evidence="4 9" id="KW-0479">Metal-binding</keyword>
<dbReference type="InterPro" id="IPR011013">
    <property type="entry name" value="Gal_mutarotase_sf_dom"/>
</dbReference>
<dbReference type="InterPro" id="IPR028995">
    <property type="entry name" value="Glyco_hydro_57/38_cen_sf"/>
</dbReference>
<dbReference type="Pfam" id="PF07748">
    <property type="entry name" value="Glyco_hydro_38C"/>
    <property type="match status" value="1"/>
</dbReference>
<dbReference type="Pfam" id="PF09261">
    <property type="entry name" value="Alpha-mann_mid"/>
    <property type="match status" value="1"/>
</dbReference>
<dbReference type="InterPro" id="IPR037094">
    <property type="entry name" value="Glyco_hydro_38_cen_sf"/>
</dbReference>
<dbReference type="InterPro" id="IPR011330">
    <property type="entry name" value="Glyco_hydro/deAcase_b/a-brl"/>
</dbReference>
<reference evidence="12" key="1">
    <citation type="submission" date="2020-01" db="EMBL/GenBank/DDBJ databases">
        <title>Development of genomics and gene disruption for Polysphondylium violaceum indicates a role for the polyketide synthase stlB in stalk morphogenesis.</title>
        <authorList>
            <person name="Narita B."/>
            <person name="Kawabe Y."/>
            <person name="Kin K."/>
            <person name="Saito T."/>
            <person name="Gibbs R."/>
            <person name="Kuspa A."/>
            <person name="Muzny D."/>
            <person name="Queller D."/>
            <person name="Richards S."/>
            <person name="Strassman J."/>
            <person name="Sucgang R."/>
            <person name="Worley K."/>
            <person name="Schaap P."/>
        </authorList>
    </citation>
    <scope>NUCLEOTIDE SEQUENCE</scope>
    <source>
        <strain evidence="12">QSvi11</strain>
    </source>
</reference>
<evidence type="ECO:0000313" key="13">
    <source>
        <dbReference type="Proteomes" id="UP000695562"/>
    </source>
</evidence>
<keyword evidence="10" id="KW-0812">Transmembrane</keyword>
<evidence type="ECO:0000256" key="7">
    <source>
        <dbReference type="ARBA" id="ARBA00022833"/>
    </source>
</evidence>
<evidence type="ECO:0000256" key="5">
    <source>
        <dbReference type="ARBA" id="ARBA00022729"/>
    </source>
</evidence>
<dbReference type="PANTHER" id="PTHR11607:SF39">
    <property type="entry name" value="ALPHA-MANNOSIDASE D-RELATED"/>
    <property type="match status" value="1"/>
</dbReference>
<dbReference type="Gene3D" id="2.60.40.1180">
    <property type="entry name" value="Golgi alpha-mannosidase II"/>
    <property type="match status" value="1"/>
</dbReference>
<dbReference type="Gene3D" id="1.20.1270.50">
    <property type="entry name" value="Glycoside hydrolase family 38, central domain"/>
    <property type="match status" value="1"/>
</dbReference>
<evidence type="ECO:0000313" key="12">
    <source>
        <dbReference type="EMBL" id="KAF2069216.1"/>
    </source>
</evidence>
<organism evidence="12 13">
    <name type="scientific">Polysphondylium violaceum</name>
    <dbReference type="NCBI Taxonomy" id="133409"/>
    <lineage>
        <taxon>Eukaryota</taxon>
        <taxon>Amoebozoa</taxon>
        <taxon>Evosea</taxon>
        <taxon>Eumycetozoa</taxon>
        <taxon>Dictyostelia</taxon>
        <taxon>Dictyosteliales</taxon>
        <taxon>Dictyosteliaceae</taxon>
        <taxon>Polysphondylium</taxon>
    </lineage>
</organism>
<dbReference type="EC" id="3.2.1.-" evidence="9"/>
<sequence length="1074" mass="124173">MFQKFLFFSVLLIYCFFSYHYYFDNAIFIDPDLDIDVVNKGVVEKNVERKALKIHLIPHSHCDASWLATFEEYYKSVEVILDSITNVLKENPSRKFNWSDIAFFKEWWRHQNLEKRELVLQLVKNKQLEFMNGGWVQNDEACTTFIDIIDQMTLGHQWLKKNLNVSVSIGWQIDPFGYSSITPTIYTEMGFRALVINRVPDYTKEYMINNKEMEFIWRGTNIQKSDLFVTTIYEHYTTPASIYFTGSTRESIEDRAKNFIEYCHEMSRGYKSNNLLVPLGGDFEYLHAKLIFEDIEKIISHIKENSQEYGIQDIKLSSLSEYFDAVQNDIPDSSLMLYTKDFFPYKTRLYWSGYFSSHPVFKRVVRESSALLRAVENIYSMAFSISKSNVMEGIYQNLKSIRENVALMQHHDSITGTARSYVLKDSLSRLISSKKVSYEVVSDSLNYLLSNNHTSRKPQNAKLEQKNVYDLKENEIHSLVIHNPLAWDLKQHISIRITCSQEIVNHIVLLDSKSDKIEIQLVPIVFNQDCKNSNQYSLFFIGDIPALGINTFFLKVDTNSVNENLSKISSIKNPMDIVLKSNQFTVEFNSNGFISKVNQINLVQSSNQYLTDQSGAYVFSPKGKVSILESLAKNWYFIEGPLIKQLISFHNDVCLPSSLLVHRLYSNDNGNFSTPLQSIVETGYSIVGDFNRETTFNFKIDGDFSNTDNFYTDNGVESRVRYITSPQIEANYFPAIHYASVLSRENKRFNVFVDRPFGVTSPTEGEIEIMVHRNLMQDDGGGLLWPNNDFTRSDGKLYLNFENDQSEIKKMELYIDNSPIILTSIVEDIQEYKRVFKTKLETVNSFPKDLHLLSLKTYDVDQQSDNYFLGLRIETINHNTPIPIDLSSIFKGSHVSMTIKNQTNLSFNNIQDNNVVVNNFKTLYNDYNFPMLSGGPQFNYDTQKSIVDSFIIEFKFNTSGNIDTNSNNNGLDKNELTLVQKEIELQHSITETSEENRYLYDFSVYVLDSGFYDDRGRYDRVTDLIQKLLLVIIVPLGVCVTTVLVIVILRKKKLILMKKDSEKHLSHDNYAPAA</sequence>
<evidence type="ECO:0000256" key="9">
    <source>
        <dbReference type="RuleBase" id="RU361199"/>
    </source>
</evidence>
<dbReference type="InterPro" id="IPR013780">
    <property type="entry name" value="Glyco_hydro_b"/>
</dbReference>
<evidence type="ECO:0000256" key="10">
    <source>
        <dbReference type="SAM" id="Phobius"/>
    </source>
</evidence>
<keyword evidence="8 9" id="KW-0326">Glycosidase</keyword>
<dbReference type="Gene3D" id="2.70.98.30">
    <property type="entry name" value="Golgi alpha-mannosidase II, domain 4"/>
    <property type="match status" value="1"/>
</dbReference>
<protein>
    <recommendedName>
        <fullName evidence="3 9">Alpha-mannosidase</fullName>
        <ecNumber evidence="9">3.2.1.-</ecNumber>
    </recommendedName>
</protein>
<keyword evidence="6 9" id="KW-0378">Hydrolase</keyword>
<dbReference type="EMBL" id="AJWJ01000716">
    <property type="protein sequence ID" value="KAF2069216.1"/>
    <property type="molecule type" value="Genomic_DNA"/>
</dbReference>
<evidence type="ECO:0000256" key="4">
    <source>
        <dbReference type="ARBA" id="ARBA00022723"/>
    </source>
</evidence>
<dbReference type="SMART" id="SM00872">
    <property type="entry name" value="Alpha-mann_mid"/>
    <property type="match status" value="1"/>
</dbReference>
<feature type="transmembrane region" description="Helical" evidence="10">
    <location>
        <begin position="5"/>
        <end position="23"/>
    </location>
</feature>
<dbReference type="AlphaFoldDB" id="A0A8J4PMT3"/>
<dbReference type="InterPro" id="IPR027291">
    <property type="entry name" value="Glyco_hydro_38_N_sf"/>
</dbReference>
<dbReference type="GO" id="GO:0006013">
    <property type="term" value="P:mannose metabolic process"/>
    <property type="evidence" value="ECO:0007669"/>
    <property type="project" value="InterPro"/>
</dbReference>
<keyword evidence="10" id="KW-1133">Transmembrane helix</keyword>